<reference evidence="3 4" key="1">
    <citation type="submission" date="2020-08" db="EMBL/GenBank/DDBJ databases">
        <title>Genemic of Streptomyces polyaspartic.</title>
        <authorList>
            <person name="Liu W."/>
        </authorList>
    </citation>
    <scope>NUCLEOTIDE SEQUENCE [LARGE SCALE GENOMIC DNA]</scope>
    <source>
        <strain evidence="3 4">TRM66268-LWL</strain>
    </source>
</reference>
<dbReference type="PRINTS" id="PR01438">
    <property type="entry name" value="UNVRSLSTRESS"/>
</dbReference>
<dbReference type="Gene3D" id="3.40.50.620">
    <property type="entry name" value="HUPs"/>
    <property type="match status" value="2"/>
</dbReference>
<organism evidence="3 4">
    <name type="scientific">Streptomyces polyasparticus</name>
    <dbReference type="NCBI Taxonomy" id="2767826"/>
    <lineage>
        <taxon>Bacteria</taxon>
        <taxon>Bacillati</taxon>
        <taxon>Actinomycetota</taxon>
        <taxon>Actinomycetes</taxon>
        <taxon>Kitasatosporales</taxon>
        <taxon>Streptomycetaceae</taxon>
        <taxon>Streptomyces</taxon>
    </lineage>
</organism>
<dbReference type="InterPro" id="IPR014729">
    <property type="entry name" value="Rossmann-like_a/b/a_fold"/>
</dbReference>
<comment type="caution">
    <text evidence="3">The sequence shown here is derived from an EMBL/GenBank/DDBJ whole genome shotgun (WGS) entry which is preliminary data.</text>
</comment>
<protein>
    <submittedName>
        <fullName evidence="3">Universal stress protein</fullName>
    </submittedName>
</protein>
<dbReference type="Pfam" id="PF00582">
    <property type="entry name" value="Usp"/>
    <property type="match status" value="2"/>
</dbReference>
<keyword evidence="4" id="KW-1185">Reference proteome</keyword>
<dbReference type="SUPFAM" id="SSF52402">
    <property type="entry name" value="Adenine nucleotide alpha hydrolases-like"/>
    <property type="match status" value="2"/>
</dbReference>
<dbReference type="PANTHER" id="PTHR46268">
    <property type="entry name" value="STRESS RESPONSE PROTEIN NHAX"/>
    <property type="match status" value="1"/>
</dbReference>
<comment type="similarity">
    <text evidence="1">Belongs to the universal stress protein A family.</text>
</comment>
<dbReference type="Proteomes" id="UP000642284">
    <property type="component" value="Unassembled WGS sequence"/>
</dbReference>
<dbReference type="PANTHER" id="PTHR46268:SF6">
    <property type="entry name" value="UNIVERSAL STRESS PROTEIN UP12"/>
    <property type="match status" value="1"/>
</dbReference>
<gene>
    <name evidence="3" type="ORF">H9Y04_22525</name>
</gene>
<sequence>MKHLITVGVDGSRASLDAADWAAREAALRGLPLRLLHADEATAHPTHRPAPQALAGRVRTALDRVALGLSYAHPGLEIHAGQEAGAPVEVLAEAALGSDTLVLGSRGLSGVAAFLAGSVASGVTARAERPVVLVRSGELPEDAHLLGADGAPSRRTPYRPVVLGLDVDRPSEDVLAYAFEAAALRGAPLHVVHAWTLPPLSSRTPGFVVPAEPAELQTNTQDTLATILQPWRRKYPDTPVTEHVVYGRAGHELLKAATAGCLLVIGRSMPAGPRLGRTAQSVIHHVVCPVAVIPHH</sequence>
<proteinExistence type="inferred from homology"/>
<evidence type="ECO:0000313" key="4">
    <source>
        <dbReference type="Proteomes" id="UP000642284"/>
    </source>
</evidence>
<evidence type="ECO:0000259" key="2">
    <source>
        <dbReference type="Pfam" id="PF00582"/>
    </source>
</evidence>
<evidence type="ECO:0000256" key="1">
    <source>
        <dbReference type="ARBA" id="ARBA00008791"/>
    </source>
</evidence>
<feature type="domain" description="UspA" evidence="2">
    <location>
        <begin position="158"/>
        <end position="294"/>
    </location>
</feature>
<name>A0ABR7SLT8_9ACTN</name>
<dbReference type="RefSeq" id="WP_187815795.1">
    <property type="nucleotide sequence ID" value="NZ_JACTVJ010000011.1"/>
</dbReference>
<feature type="domain" description="UspA" evidence="2">
    <location>
        <begin position="5"/>
        <end position="135"/>
    </location>
</feature>
<dbReference type="InterPro" id="IPR006015">
    <property type="entry name" value="Universal_stress_UspA"/>
</dbReference>
<accession>A0ABR7SLT8</accession>
<evidence type="ECO:0000313" key="3">
    <source>
        <dbReference type="EMBL" id="MBC9715328.1"/>
    </source>
</evidence>
<dbReference type="EMBL" id="JACTVJ010000011">
    <property type="protein sequence ID" value="MBC9715328.1"/>
    <property type="molecule type" value="Genomic_DNA"/>
</dbReference>
<dbReference type="InterPro" id="IPR006016">
    <property type="entry name" value="UspA"/>
</dbReference>